<evidence type="ECO:0008006" key="3">
    <source>
        <dbReference type="Google" id="ProtNLM"/>
    </source>
</evidence>
<reference evidence="1" key="1">
    <citation type="submission" date="2020-05" db="EMBL/GenBank/DDBJ databases">
        <title>The draft genome sequence of Maribacter sp. ANRC-HE7.</title>
        <authorList>
            <person name="Mu L."/>
        </authorList>
    </citation>
    <scope>NUCLEOTIDE SEQUENCE</scope>
    <source>
        <strain evidence="1">ANRC-HE7</strain>
    </source>
</reference>
<dbReference type="Proteomes" id="UP001166021">
    <property type="component" value="Unassembled WGS sequence"/>
</dbReference>
<dbReference type="RefSeq" id="WP_188244408.1">
    <property type="nucleotide sequence ID" value="NZ_JABTCF010000009.1"/>
</dbReference>
<comment type="caution">
    <text evidence="1">The sequence shown here is derived from an EMBL/GenBank/DDBJ whole genome shotgun (WGS) entry which is preliminary data.</text>
</comment>
<dbReference type="EMBL" id="JABTCF010000009">
    <property type="protein sequence ID" value="MBD0778940.1"/>
    <property type="molecule type" value="Genomic_DNA"/>
</dbReference>
<gene>
    <name evidence="1" type="ORF">HPE56_14160</name>
</gene>
<name>A0ABR7V4Q6_9FLAO</name>
<organism evidence="1 2">
    <name type="scientific">Maribacter aquimaris</name>
    <dbReference type="NCBI Taxonomy" id="2737171"/>
    <lineage>
        <taxon>Bacteria</taxon>
        <taxon>Pseudomonadati</taxon>
        <taxon>Bacteroidota</taxon>
        <taxon>Flavobacteriia</taxon>
        <taxon>Flavobacteriales</taxon>
        <taxon>Flavobacteriaceae</taxon>
        <taxon>Maribacter</taxon>
    </lineage>
</organism>
<protein>
    <recommendedName>
        <fullName evidence="3">Outer membrane protein beta-barrel domain-containing protein</fullName>
    </recommendedName>
</protein>
<keyword evidence="2" id="KW-1185">Reference proteome</keyword>
<accession>A0ABR7V4Q6</accession>
<evidence type="ECO:0000313" key="1">
    <source>
        <dbReference type="EMBL" id="MBD0778940.1"/>
    </source>
</evidence>
<evidence type="ECO:0000313" key="2">
    <source>
        <dbReference type="Proteomes" id="UP001166021"/>
    </source>
</evidence>
<proteinExistence type="predicted"/>
<sequence length="52" mass="5563">MDLGVGAGFDVTDNFTIQARYSFELTDRYSDPAGGVLNIKGSALQVGVAFMF</sequence>